<dbReference type="Proteomes" id="UP001220610">
    <property type="component" value="Chromosome"/>
</dbReference>
<proteinExistence type="predicted"/>
<reference evidence="2" key="1">
    <citation type="submission" date="2023-03" db="EMBL/GenBank/DDBJ databases">
        <title>Andean soil-derived lignocellulolytic bacterial consortium as a source of novel taxa and putative plastic-active enzymes.</title>
        <authorList>
            <person name="Diaz-Garcia L."/>
            <person name="Chuvochina M."/>
            <person name="Feuerriegel G."/>
            <person name="Bunk B."/>
            <person name="Sproer C."/>
            <person name="Streit W.R."/>
            <person name="Rodriguez L.M."/>
            <person name="Overmann J."/>
            <person name="Jimenez D.J."/>
        </authorList>
    </citation>
    <scope>NUCLEOTIDE SEQUENCE</scope>
    <source>
        <strain evidence="2">MAG 7</strain>
    </source>
</reference>
<evidence type="ECO:0000313" key="3">
    <source>
        <dbReference type="Proteomes" id="UP001220610"/>
    </source>
</evidence>
<evidence type="ECO:0008006" key="4">
    <source>
        <dbReference type="Google" id="ProtNLM"/>
    </source>
</evidence>
<gene>
    <name evidence="2" type="ORF">P0Y53_03670</name>
</gene>
<sequence length="277" mass="30843">MRKGLLFMGAILLTACLVGCSGQGKSIVPSVPGYDASQKEVIVLGKDLLEISGMYYLPNGKIAAINDEEGKIFFIDADDGDFTVSKFGKKRDYEDIAAIDSFFYVLESNGNIHRVPAGVKHVEEEFEFPREKKIEFESLYHDEPNKRLILLSKEQRESRKGILAYSFDPITLSFSDTPVYTVKWKDIREHLKNNSAEFKPSAAAIHPLSKKLYVVASIGKALLIMSPDGHVESAFLLNPDQFPQPEGITFAPNGDMFISNEGVDGKATILKFPYSQH</sequence>
<dbReference type="AlphaFoldDB" id="A0AAJ6BI81"/>
<dbReference type="PROSITE" id="PS51257">
    <property type="entry name" value="PROKAR_LIPOPROTEIN"/>
    <property type="match status" value="1"/>
</dbReference>
<dbReference type="SUPFAM" id="SSF63825">
    <property type="entry name" value="YWTD domain"/>
    <property type="match status" value="1"/>
</dbReference>
<dbReference type="EMBL" id="CP119311">
    <property type="protein sequence ID" value="WEK36589.1"/>
    <property type="molecule type" value="Genomic_DNA"/>
</dbReference>
<keyword evidence="1" id="KW-0732">Signal</keyword>
<name>A0AAJ6BI81_9BACT</name>
<feature type="chain" id="PRO_5042525319" description="SdiA-regulated family protein" evidence="1">
    <location>
        <begin position="21"/>
        <end position="277"/>
    </location>
</feature>
<organism evidence="2 3">
    <name type="scientific">Candidatus Pseudobacter hemicellulosilyticus</name>
    <dbReference type="NCBI Taxonomy" id="3121375"/>
    <lineage>
        <taxon>Bacteria</taxon>
        <taxon>Pseudomonadati</taxon>
        <taxon>Bacteroidota</taxon>
        <taxon>Chitinophagia</taxon>
        <taxon>Chitinophagales</taxon>
        <taxon>Chitinophagaceae</taxon>
        <taxon>Pseudobacter</taxon>
    </lineage>
</organism>
<feature type="signal peptide" evidence="1">
    <location>
        <begin position="1"/>
        <end position="20"/>
    </location>
</feature>
<evidence type="ECO:0000313" key="2">
    <source>
        <dbReference type="EMBL" id="WEK36589.1"/>
    </source>
</evidence>
<protein>
    <recommendedName>
        <fullName evidence="4">SdiA-regulated family protein</fullName>
    </recommendedName>
</protein>
<accession>A0AAJ6BI81</accession>
<evidence type="ECO:0000256" key="1">
    <source>
        <dbReference type="SAM" id="SignalP"/>
    </source>
</evidence>